<evidence type="ECO:0000313" key="1">
    <source>
        <dbReference type="EMBL" id="OOP70925.1"/>
    </source>
</evidence>
<dbReference type="Proteomes" id="UP000190959">
    <property type="component" value="Unassembled WGS sequence"/>
</dbReference>
<name>A0A1S9N0G1_CLOBE</name>
<comment type="caution">
    <text evidence="1">The sequence shown here is derived from an EMBL/GenBank/DDBJ whole genome shotgun (WGS) entry which is preliminary data.</text>
</comment>
<sequence length="63" mass="6991">MAFIVFVNVSKMLISIAEDEKATITNSNSGEKKLYLYILADVIAAKYGINIAKQILEKLKKEG</sequence>
<gene>
    <name evidence="1" type="ORF">CBEIBR21_23650</name>
</gene>
<dbReference type="AlphaFoldDB" id="A0A1S9N0G1"/>
<organism evidence="1 2">
    <name type="scientific">Clostridium beijerinckii</name>
    <name type="common">Clostridium MP</name>
    <dbReference type="NCBI Taxonomy" id="1520"/>
    <lineage>
        <taxon>Bacteria</taxon>
        <taxon>Bacillati</taxon>
        <taxon>Bacillota</taxon>
        <taxon>Clostridia</taxon>
        <taxon>Eubacteriales</taxon>
        <taxon>Clostridiaceae</taxon>
        <taxon>Clostridium</taxon>
    </lineage>
</organism>
<dbReference type="RefSeq" id="WP_078117329.1">
    <property type="nucleotide sequence ID" value="NZ_MWMH01000011.1"/>
</dbReference>
<protein>
    <submittedName>
        <fullName evidence="1">Uncharacterized protein</fullName>
    </submittedName>
</protein>
<evidence type="ECO:0000313" key="2">
    <source>
        <dbReference type="Proteomes" id="UP000190959"/>
    </source>
</evidence>
<dbReference type="EMBL" id="MWMH01000011">
    <property type="protein sequence ID" value="OOP70925.1"/>
    <property type="molecule type" value="Genomic_DNA"/>
</dbReference>
<reference evidence="1 2" key="1">
    <citation type="submission" date="2017-02" db="EMBL/GenBank/DDBJ databases">
        <title>Genome sequence of Clostridium beijerinckii Br21.</title>
        <authorList>
            <person name="Fonseca B.C."/>
            <person name="Guazzaroni M.E."/>
            <person name="Riano-Pachon D.M."/>
            <person name="Reginatto V."/>
        </authorList>
    </citation>
    <scope>NUCLEOTIDE SEQUENCE [LARGE SCALE GENOMIC DNA]</scope>
    <source>
        <strain evidence="1 2">Br21</strain>
    </source>
</reference>
<proteinExistence type="predicted"/>
<accession>A0A1S9N0G1</accession>